<reference evidence="9 11" key="2">
    <citation type="journal article" date="2016" name="Front. Microbiol.">
        <title>Industrial Acetogenic Biocatalysts: A Comparative Metabolic and Genomic Analysis.</title>
        <authorList>
            <person name="Bengelsdorf F."/>
            <person name="Poehlein A."/>
            <person name="Sonja S."/>
            <person name="Erz C."/>
            <person name="Hummel T."/>
            <person name="Hoffmeister S."/>
            <person name="Daniel R."/>
            <person name="Durre P."/>
        </authorList>
    </citation>
    <scope>NUCLEOTIDE SEQUENCE [LARGE SCALE GENOMIC DNA]</scope>
    <source>
        <strain evidence="9 11">PTA-10522</strain>
    </source>
</reference>
<dbReference type="Proteomes" id="UP000093694">
    <property type="component" value="Unassembled WGS sequence"/>
</dbReference>
<dbReference type="SUPFAM" id="SSF51230">
    <property type="entry name" value="Single hybrid motif"/>
    <property type="match status" value="1"/>
</dbReference>
<organism evidence="8 10">
    <name type="scientific">Clostridium coskatii</name>
    <dbReference type="NCBI Taxonomy" id="1705578"/>
    <lineage>
        <taxon>Bacteria</taxon>
        <taxon>Bacillati</taxon>
        <taxon>Bacillota</taxon>
        <taxon>Clostridia</taxon>
        <taxon>Eubacteriales</taxon>
        <taxon>Clostridiaceae</taxon>
        <taxon>Clostridium</taxon>
    </lineage>
</organism>
<evidence type="ECO:0000256" key="3">
    <source>
        <dbReference type="ARBA" id="ARBA00023054"/>
    </source>
</evidence>
<gene>
    <name evidence="8" type="primary">macA_2</name>
    <name evidence="9" type="ORF">CLCOS_27750</name>
    <name evidence="8" type="ORF">WX73_03244</name>
</gene>
<comment type="caution">
    <text evidence="8">The sequence shown here is derived from an EMBL/GenBank/DDBJ whole genome shotgun (WGS) entry which is preliminary data.</text>
</comment>
<keyword evidence="3" id="KW-0175">Coiled coil</keyword>
<dbReference type="InterPro" id="IPR058636">
    <property type="entry name" value="Beta-barrel_YknX"/>
</dbReference>
<evidence type="ECO:0000259" key="5">
    <source>
        <dbReference type="Pfam" id="PF00364"/>
    </source>
</evidence>
<evidence type="ECO:0000256" key="2">
    <source>
        <dbReference type="ARBA" id="ARBA00009477"/>
    </source>
</evidence>
<dbReference type="Pfam" id="PF25990">
    <property type="entry name" value="Beta-barrel_YknX"/>
    <property type="match status" value="1"/>
</dbReference>
<reference evidence="8 10" key="1">
    <citation type="journal article" date="2015" name="Biotechnol. Bioeng.">
        <title>Genome sequence and phenotypic characterization of Caulobacter segnis.</title>
        <authorList>
            <person name="Patel S."/>
            <person name="Fletcher B."/>
            <person name="Scott D.C."/>
            <person name="Ely B."/>
        </authorList>
    </citation>
    <scope>NUCLEOTIDE SEQUENCE [LARGE SCALE GENOMIC DNA]</scope>
    <source>
        <strain evidence="8 10">PS02</strain>
    </source>
</reference>
<feature type="domain" description="YknX-like beta-barrel" evidence="7">
    <location>
        <begin position="140"/>
        <end position="209"/>
    </location>
</feature>
<feature type="domain" description="Multidrug resistance protein MdtA-like C-terminal permuted SH3" evidence="6">
    <location>
        <begin position="216"/>
        <end position="269"/>
    </location>
</feature>
<dbReference type="GO" id="GO:0022857">
    <property type="term" value="F:transmembrane transporter activity"/>
    <property type="evidence" value="ECO:0007669"/>
    <property type="project" value="InterPro"/>
</dbReference>
<protein>
    <submittedName>
        <fullName evidence="8">Macrolide export protein MacA</fullName>
    </submittedName>
</protein>
<evidence type="ECO:0000313" key="8">
    <source>
        <dbReference type="EMBL" id="OAA85242.1"/>
    </source>
</evidence>
<accession>A0A162KPX1</accession>
<comment type="similarity">
    <text evidence="2">Belongs to the membrane fusion protein (MFP) (TC 8.A.1) family.</text>
</comment>
<name>A0A162KPX1_9CLOT</name>
<dbReference type="InterPro" id="IPR000089">
    <property type="entry name" value="Biotin_lipoyl"/>
</dbReference>
<dbReference type="GO" id="GO:0016020">
    <property type="term" value="C:membrane"/>
    <property type="evidence" value="ECO:0007669"/>
    <property type="project" value="InterPro"/>
</dbReference>
<dbReference type="NCBIfam" id="TIGR01730">
    <property type="entry name" value="RND_mfp"/>
    <property type="match status" value="1"/>
</dbReference>
<dbReference type="GO" id="GO:0030313">
    <property type="term" value="C:cell envelope"/>
    <property type="evidence" value="ECO:0007669"/>
    <property type="project" value="UniProtKB-SubCell"/>
</dbReference>
<dbReference type="Proteomes" id="UP000077384">
    <property type="component" value="Unassembled WGS sequence"/>
</dbReference>
<evidence type="ECO:0000259" key="7">
    <source>
        <dbReference type="Pfam" id="PF25990"/>
    </source>
</evidence>
<evidence type="ECO:0000313" key="9">
    <source>
        <dbReference type="EMBL" id="OBR92713.1"/>
    </source>
</evidence>
<evidence type="ECO:0000259" key="6">
    <source>
        <dbReference type="Pfam" id="PF25967"/>
    </source>
</evidence>
<evidence type="ECO:0000256" key="4">
    <source>
        <dbReference type="SAM" id="MobiDB-lite"/>
    </source>
</evidence>
<comment type="subcellular location">
    <subcellularLocation>
        <location evidence="1">Cell envelope</location>
    </subcellularLocation>
</comment>
<evidence type="ECO:0000256" key="1">
    <source>
        <dbReference type="ARBA" id="ARBA00004196"/>
    </source>
</evidence>
<dbReference type="InterPro" id="IPR011053">
    <property type="entry name" value="Single_hybrid_motif"/>
</dbReference>
<feature type="domain" description="Lipoyl-binding" evidence="5">
    <location>
        <begin position="74"/>
        <end position="129"/>
    </location>
</feature>
<dbReference type="InterPro" id="IPR058627">
    <property type="entry name" value="MdtA-like_C"/>
</dbReference>
<dbReference type="EMBL" id="LITQ01000051">
    <property type="protein sequence ID" value="OAA85242.1"/>
    <property type="molecule type" value="Genomic_DNA"/>
</dbReference>
<dbReference type="PANTHER" id="PTHR32347">
    <property type="entry name" value="EFFLUX SYSTEM COMPONENT YKNX-RELATED"/>
    <property type="match status" value="1"/>
</dbReference>
<sequence length="313" mass="32707">MKKMIVGIVLVAVVAVGGFLVYKNVSAKKSAQNVNSQFARGKVTVNDITQSVSGSGSVQASQSEVFKAAGKDTVASVLVNNNQIVSTGDELVTFTNGSAPIVADMSGVISAVNVNPGDNVNQGTPIVTMFNNTNLLTTISVDETDVMKLKVGQKADIKLNAFPDTKFTGTVTSISQQGQYSNGVSNFDVSVYFDDVQNIKVGMSTEVSITTDSKNNVLAIPVEAVRDINAGKYVLVYDGNKTSMKKVELGISDGKSVEVTNGLVAGEEVQLPQVKSSSTSSSTRGMGSFQMMRNSGGGNRQSGSQGSSSRSSN</sequence>
<dbReference type="EMBL" id="LROR01000055">
    <property type="protein sequence ID" value="OBR92713.1"/>
    <property type="molecule type" value="Genomic_DNA"/>
</dbReference>
<dbReference type="InterPro" id="IPR006143">
    <property type="entry name" value="RND_pump_MFP"/>
</dbReference>
<dbReference type="Gene3D" id="2.40.50.100">
    <property type="match status" value="1"/>
</dbReference>
<dbReference type="Gene3D" id="2.40.30.170">
    <property type="match status" value="1"/>
</dbReference>
<evidence type="ECO:0000313" key="10">
    <source>
        <dbReference type="Proteomes" id="UP000077384"/>
    </source>
</evidence>
<feature type="region of interest" description="Disordered" evidence="4">
    <location>
        <begin position="271"/>
        <end position="313"/>
    </location>
</feature>
<dbReference type="InterPro" id="IPR050465">
    <property type="entry name" value="UPF0194_transport"/>
</dbReference>
<proteinExistence type="inferred from homology"/>
<dbReference type="RefSeq" id="WP_063602555.1">
    <property type="nucleotide sequence ID" value="NZ_LITQ01000051.1"/>
</dbReference>
<dbReference type="Pfam" id="PF25967">
    <property type="entry name" value="RND-MFP_C"/>
    <property type="match status" value="1"/>
</dbReference>
<dbReference type="AlphaFoldDB" id="A0A162KPX1"/>
<dbReference type="Pfam" id="PF00364">
    <property type="entry name" value="Biotin_lipoyl"/>
    <property type="match status" value="1"/>
</dbReference>
<evidence type="ECO:0000313" key="11">
    <source>
        <dbReference type="Proteomes" id="UP000093694"/>
    </source>
</evidence>
<dbReference type="Gene3D" id="2.40.420.20">
    <property type="match status" value="1"/>
</dbReference>
<feature type="compositionally biased region" description="Low complexity" evidence="4">
    <location>
        <begin position="301"/>
        <end position="313"/>
    </location>
</feature>
<keyword evidence="11" id="KW-1185">Reference proteome</keyword>
<dbReference type="PATRIC" id="fig|1705578.3.peg.3310"/>